<evidence type="ECO:0008006" key="4">
    <source>
        <dbReference type="Google" id="ProtNLM"/>
    </source>
</evidence>
<proteinExistence type="predicted"/>
<comment type="caution">
    <text evidence="2">The sequence shown here is derived from an EMBL/GenBank/DDBJ whole genome shotgun (WGS) entry which is preliminary data.</text>
</comment>
<dbReference type="EMBL" id="LWQT01000057">
    <property type="protein sequence ID" value="OAN49849.1"/>
    <property type="molecule type" value="Genomic_DNA"/>
</dbReference>
<evidence type="ECO:0000313" key="3">
    <source>
        <dbReference type="Proteomes" id="UP000078428"/>
    </source>
</evidence>
<name>A0A178MMF7_9PROT</name>
<keyword evidence="1" id="KW-1133">Transmembrane helix</keyword>
<gene>
    <name evidence="2" type="ORF">A6A04_18560</name>
</gene>
<accession>A0A178MMF7</accession>
<dbReference type="AlphaFoldDB" id="A0A178MMF7"/>
<organism evidence="2 3">
    <name type="scientific">Paramagnetospirillum marisnigri</name>
    <dbReference type="NCBI Taxonomy" id="1285242"/>
    <lineage>
        <taxon>Bacteria</taxon>
        <taxon>Pseudomonadati</taxon>
        <taxon>Pseudomonadota</taxon>
        <taxon>Alphaproteobacteria</taxon>
        <taxon>Rhodospirillales</taxon>
        <taxon>Magnetospirillaceae</taxon>
        <taxon>Paramagnetospirillum</taxon>
    </lineage>
</organism>
<keyword evidence="1" id="KW-0472">Membrane</keyword>
<evidence type="ECO:0000256" key="1">
    <source>
        <dbReference type="SAM" id="Phobius"/>
    </source>
</evidence>
<sequence length="162" mass="18233">MTNFQVFRGRDAIQIMPVIAMVLVVMLLGVLLWLLHRNEVEDENRALIQDILWVEQNLHFNLDAVMERLAQLADLAGREGDASVSFVVQGRAVMSNSPEVERILVRDADGRVRRAIPPAEADPDRGGDPDWRTVFTLARTLGREVGTSGNWRRLGFRDSLSV</sequence>
<keyword evidence="3" id="KW-1185">Reference proteome</keyword>
<keyword evidence="1" id="KW-0812">Transmembrane</keyword>
<evidence type="ECO:0000313" key="2">
    <source>
        <dbReference type="EMBL" id="OAN49849.1"/>
    </source>
</evidence>
<protein>
    <recommendedName>
        <fullName evidence="4">Histidine kinase</fullName>
    </recommendedName>
</protein>
<reference evidence="2 3" key="1">
    <citation type="submission" date="2016-04" db="EMBL/GenBank/DDBJ databases">
        <title>Draft genome sequence of freshwater magnetotactic bacteria Magnetospirillum marisnigri SP-1 and Magnetospirillum moscoviense BB-1.</title>
        <authorList>
            <person name="Koziaeva V."/>
            <person name="Dziuba M.V."/>
            <person name="Ivanov T.M."/>
            <person name="Kuznetsov B."/>
            <person name="Grouzdev D.S."/>
        </authorList>
    </citation>
    <scope>NUCLEOTIDE SEQUENCE [LARGE SCALE GENOMIC DNA]</scope>
    <source>
        <strain evidence="2 3">SP-1</strain>
    </source>
</reference>
<feature type="transmembrane region" description="Helical" evidence="1">
    <location>
        <begin position="12"/>
        <end position="35"/>
    </location>
</feature>
<dbReference type="STRING" id="1285242.A6A04_18560"/>
<dbReference type="Proteomes" id="UP000078428">
    <property type="component" value="Unassembled WGS sequence"/>
</dbReference>